<feature type="region of interest" description="Disordered" evidence="3">
    <location>
        <begin position="57"/>
        <end position="78"/>
    </location>
</feature>
<sequence length="307" mass="31582">MSHNPSAPSPLGQMPPNEGMPGGPIGPGGFFPVFMSPRYPGGPRPGVRMAQQVDFNPPGGVPGQPMMPNSMDPSRQGEGGEFVGWQGPPGMSPMNPRMNPPRGQPLGTMNPGNYGAMRPPPNSGMGPGGPGMSMPGPVGRPWQPNASTINYSSASPGGHYGPPVSSTGPPVPGTPIMPNPQDSSNSGGDGMYTLMKTVPGGNMPGFPMGPGPDGSMGPMGPDMGPPVMNGMSSTGDGLDGMKNSPANGPGTPREDGPPMSEFGIPGYGQENDQNESAAILKIKESMQEEAKRFEKATPSEHSEYFMQ</sequence>
<evidence type="ECO:0000256" key="3">
    <source>
        <dbReference type="SAM" id="MobiDB-lite"/>
    </source>
</evidence>
<proteinExistence type="predicted"/>
<dbReference type="PANTHER" id="PTHR12610:SF12">
    <property type="entry name" value="SEQUENCE-SPECIFIC SINGLE-STRANDED DNA-BINDING PROTEIN, ISOFORM D"/>
    <property type="match status" value="1"/>
</dbReference>
<evidence type="ECO:0000313" key="5">
    <source>
        <dbReference type="RefSeq" id="XP_022240814.1"/>
    </source>
</evidence>
<dbReference type="GeneID" id="106458771"/>
<dbReference type="Proteomes" id="UP000694941">
    <property type="component" value="Unplaced"/>
</dbReference>
<protein>
    <submittedName>
        <fullName evidence="5">Single-stranded DNA-binding protein 3-like isoform X4</fullName>
    </submittedName>
</protein>
<dbReference type="PANTHER" id="PTHR12610">
    <property type="entry name" value="SINGLE STRANDED DNA BINDING PROTEIN"/>
    <property type="match status" value="1"/>
</dbReference>
<evidence type="ECO:0000256" key="2">
    <source>
        <dbReference type="ARBA" id="ARBA00023242"/>
    </source>
</evidence>
<gene>
    <name evidence="5" type="primary">LOC106458771</name>
</gene>
<keyword evidence="4" id="KW-1185">Reference proteome</keyword>
<feature type="region of interest" description="Disordered" evidence="3">
    <location>
        <begin position="1"/>
        <end position="29"/>
    </location>
</feature>
<accession>A0ABM1SB09</accession>
<feature type="compositionally biased region" description="Pro residues" evidence="3">
    <location>
        <begin position="169"/>
        <end position="178"/>
    </location>
</feature>
<organism evidence="4 5">
    <name type="scientific">Limulus polyphemus</name>
    <name type="common">Atlantic horseshoe crab</name>
    <dbReference type="NCBI Taxonomy" id="6850"/>
    <lineage>
        <taxon>Eukaryota</taxon>
        <taxon>Metazoa</taxon>
        <taxon>Ecdysozoa</taxon>
        <taxon>Arthropoda</taxon>
        <taxon>Chelicerata</taxon>
        <taxon>Merostomata</taxon>
        <taxon>Xiphosura</taxon>
        <taxon>Limulidae</taxon>
        <taxon>Limulus</taxon>
    </lineage>
</organism>
<dbReference type="Pfam" id="PF04503">
    <property type="entry name" value="SSDP"/>
    <property type="match status" value="1"/>
</dbReference>
<feature type="compositionally biased region" description="Gly residues" evidence="3">
    <location>
        <begin position="20"/>
        <end position="29"/>
    </location>
</feature>
<reference evidence="5" key="1">
    <citation type="submission" date="2025-08" db="UniProtKB">
        <authorList>
            <consortium name="RefSeq"/>
        </authorList>
    </citation>
    <scope>IDENTIFICATION</scope>
    <source>
        <tissue evidence="5">Muscle</tissue>
    </source>
</reference>
<dbReference type="RefSeq" id="XP_022240814.1">
    <property type="nucleotide sequence ID" value="XM_022385106.1"/>
</dbReference>
<evidence type="ECO:0000256" key="1">
    <source>
        <dbReference type="ARBA" id="ARBA00004123"/>
    </source>
</evidence>
<name>A0ABM1SB09_LIMPO</name>
<feature type="region of interest" description="Disordered" evidence="3">
    <location>
        <begin position="151"/>
        <end position="275"/>
    </location>
</feature>
<comment type="subcellular location">
    <subcellularLocation>
        <location evidence="1">Nucleus</location>
    </subcellularLocation>
</comment>
<feature type="compositionally biased region" description="Low complexity" evidence="3">
    <location>
        <begin position="213"/>
        <end position="231"/>
    </location>
</feature>
<evidence type="ECO:0000313" key="4">
    <source>
        <dbReference type="Proteomes" id="UP000694941"/>
    </source>
</evidence>
<keyword evidence="2" id="KW-0539">Nucleus</keyword>